<evidence type="ECO:0000313" key="1">
    <source>
        <dbReference type="EMBL" id="SOY31882.1"/>
    </source>
</evidence>
<sequence>MMRIQANIYADCHEKLRGYQGAMLELPATPYEISDALQRARVPEGGGYTLESTGDWPDFLWTALSNVSPLSGENALEELNLLADAVSRMDEIQTGTFEGAVQLHLEETGKNPTLKELINISACLDDYEFHPGVTNDLSLGRACMEGGMLDLVESLPDEVAALLDPAKVGKALRHSDHGAFASRGYVYRGVSAARQDFYDGEHPPACGEHHKGLLSLRIEKLDAPDADSGVWLELPADEKALGWALLSVGEKTFDTCRIAEAKSIIPAFQYQLAGDEDIGKLNKLAKRLQKLQQEMPGDLMLMKYKAVLELEQYSDLDMALDIAANLGCYDFSPDVLSPDAYGEYVLQSAGIDTGDPAFSCFDFRGYGERLLEGAGYVFTPYGAVTRGGQECVHEYTEQEQESGQGMAMEQ</sequence>
<keyword evidence="2" id="KW-1185">Reference proteome</keyword>
<protein>
    <recommendedName>
        <fullName evidence="3">Antirestriction protein (ArdA)</fullName>
    </recommendedName>
</protein>
<dbReference type="EMBL" id="OFSM01000033">
    <property type="protein sequence ID" value="SOY31882.1"/>
    <property type="molecule type" value="Genomic_DNA"/>
</dbReference>
<dbReference type="RefSeq" id="WP_103241848.1">
    <property type="nucleotide sequence ID" value="NZ_JANJZD010000035.1"/>
</dbReference>
<dbReference type="Proteomes" id="UP000236311">
    <property type="component" value="Unassembled WGS sequence"/>
</dbReference>
<name>A0A2K4ZN97_9FIRM</name>
<reference evidence="1 2" key="1">
    <citation type="submission" date="2018-01" db="EMBL/GenBank/DDBJ databases">
        <authorList>
            <person name="Gaut B.S."/>
            <person name="Morton B.R."/>
            <person name="Clegg M.T."/>
            <person name="Duvall M.R."/>
        </authorList>
    </citation>
    <scope>NUCLEOTIDE SEQUENCE [LARGE SCALE GENOMIC DNA]</scope>
    <source>
        <strain evidence="1">GP69</strain>
    </source>
</reference>
<organism evidence="1 2">
    <name type="scientific">Acetatifactor muris</name>
    <dbReference type="NCBI Taxonomy" id="879566"/>
    <lineage>
        <taxon>Bacteria</taxon>
        <taxon>Bacillati</taxon>
        <taxon>Bacillota</taxon>
        <taxon>Clostridia</taxon>
        <taxon>Lachnospirales</taxon>
        <taxon>Lachnospiraceae</taxon>
        <taxon>Acetatifactor</taxon>
    </lineage>
</organism>
<gene>
    <name evidence="1" type="ORF">AMURIS_04631</name>
</gene>
<accession>A0A2K4ZN97</accession>
<dbReference type="AlphaFoldDB" id="A0A2K4ZN97"/>
<evidence type="ECO:0008006" key="3">
    <source>
        <dbReference type="Google" id="ProtNLM"/>
    </source>
</evidence>
<evidence type="ECO:0000313" key="2">
    <source>
        <dbReference type="Proteomes" id="UP000236311"/>
    </source>
</evidence>
<proteinExistence type="predicted"/>
<dbReference type="OrthoDB" id="1733755at2"/>